<dbReference type="SMART" id="SM00267">
    <property type="entry name" value="GGDEF"/>
    <property type="match status" value="1"/>
</dbReference>
<feature type="transmembrane region" description="Helical" evidence="1">
    <location>
        <begin position="124"/>
        <end position="142"/>
    </location>
</feature>
<name>A0A3A9JX07_9PROT</name>
<keyword evidence="1" id="KW-0812">Transmembrane</keyword>
<keyword evidence="1" id="KW-0472">Membrane</keyword>
<evidence type="ECO:0000313" key="3">
    <source>
        <dbReference type="EMBL" id="RKK03589.1"/>
    </source>
</evidence>
<dbReference type="Gene3D" id="3.30.70.270">
    <property type="match status" value="1"/>
</dbReference>
<dbReference type="Pfam" id="PF00990">
    <property type="entry name" value="GGDEF"/>
    <property type="match status" value="1"/>
</dbReference>
<dbReference type="InterPro" id="IPR052163">
    <property type="entry name" value="DGC-Regulatory_Protein"/>
</dbReference>
<dbReference type="FunFam" id="3.30.70.270:FF:000001">
    <property type="entry name" value="Diguanylate cyclase domain protein"/>
    <property type="match status" value="1"/>
</dbReference>
<dbReference type="Proteomes" id="UP000274097">
    <property type="component" value="Unassembled WGS sequence"/>
</dbReference>
<evidence type="ECO:0000313" key="4">
    <source>
        <dbReference type="EMBL" id="RMI27112.1"/>
    </source>
</evidence>
<feature type="transmembrane region" description="Helical" evidence="1">
    <location>
        <begin position="179"/>
        <end position="203"/>
    </location>
</feature>
<keyword evidence="5" id="KW-1185">Reference proteome</keyword>
<keyword evidence="1" id="KW-1133">Transmembrane helix</keyword>
<evidence type="ECO:0000313" key="5">
    <source>
        <dbReference type="Proteomes" id="UP000274097"/>
    </source>
</evidence>
<dbReference type="CDD" id="cd01949">
    <property type="entry name" value="GGDEF"/>
    <property type="match status" value="1"/>
</dbReference>
<dbReference type="PROSITE" id="PS50887">
    <property type="entry name" value="GGDEF"/>
    <property type="match status" value="1"/>
</dbReference>
<evidence type="ECO:0000259" key="2">
    <source>
        <dbReference type="PROSITE" id="PS50887"/>
    </source>
</evidence>
<dbReference type="NCBIfam" id="TIGR00254">
    <property type="entry name" value="GGDEF"/>
    <property type="match status" value="1"/>
</dbReference>
<gene>
    <name evidence="3" type="ORF">D6Z83_13850</name>
    <name evidence="4" type="ORF">EBE87_01690</name>
</gene>
<dbReference type="Proteomes" id="UP000278036">
    <property type="component" value="Unassembled WGS sequence"/>
</dbReference>
<dbReference type="InterPro" id="IPR000160">
    <property type="entry name" value="GGDEF_dom"/>
</dbReference>
<dbReference type="EMBL" id="RAQU01000079">
    <property type="protein sequence ID" value="RKK03589.1"/>
    <property type="molecule type" value="Genomic_DNA"/>
</dbReference>
<dbReference type="AlphaFoldDB" id="A0A3A9JX07"/>
<dbReference type="PANTHER" id="PTHR46663:SF2">
    <property type="entry name" value="GGDEF DOMAIN-CONTAINING PROTEIN"/>
    <property type="match status" value="1"/>
</dbReference>
<feature type="transmembrane region" description="Helical" evidence="1">
    <location>
        <begin position="99"/>
        <end position="118"/>
    </location>
</feature>
<feature type="domain" description="GGDEF" evidence="2">
    <location>
        <begin position="250"/>
        <end position="383"/>
    </location>
</feature>
<comment type="caution">
    <text evidence="3">The sequence shown here is derived from an EMBL/GenBank/DDBJ whole genome shotgun (WGS) entry which is preliminary data.</text>
</comment>
<protein>
    <submittedName>
        <fullName evidence="4">Diguanylate cyclase</fullName>
    </submittedName>
    <submittedName>
        <fullName evidence="3">GGDEF domain-containing protein</fullName>
    </submittedName>
</protein>
<accession>A0A3A9JX07</accession>
<dbReference type="InterPro" id="IPR029787">
    <property type="entry name" value="Nucleotide_cyclase"/>
</dbReference>
<feature type="transmembrane region" description="Helical" evidence="1">
    <location>
        <begin position="55"/>
        <end position="78"/>
    </location>
</feature>
<reference evidence="3 6" key="1">
    <citation type="submission" date="2018-09" db="EMBL/GenBank/DDBJ databases">
        <title>Roseomonas sp. nov., isolated from feces of Tibetan antelopes in the Qinghai-Tibet plateau, China.</title>
        <authorList>
            <person name="Tian Z."/>
        </authorList>
    </citation>
    <scope>NUCLEOTIDE SEQUENCE [LARGE SCALE GENOMIC DNA]</scope>
    <source>
        <strain evidence="4 5">Z23</strain>
        <strain evidence="3 6">Z24</strain>
    </source>
</reference>
<feature type="transmembrane region" description="Helical" evidence="1">
    <location>
        <begin position="149"/>
        <end position="167"/>
    </location>
</feature>
<evidence type="ECO:0000313" key="6">
    <source>
        <dbReference type="Proteomes" id="UP000278036"/>
    </source>
</evidence>
<dbReference type="InterPro" id="IPR043128">
    <property type="entry name" value="Rev_trsase/Diguanyl_cyclase"/>
</dbReference>
<dbReference type="EMBL" id="RFLX01000001">
    <property type="protein sequence ID" value="RMI27112.1"/>
    <property type="molecule type" value="Genomic_DNA"/>
</dbReference>
<proteinExistence type="predicted"/>
<evidence type="ECO:0000256" key="1">
    <source>
        <dbReference type="SAM" id="Phobius"/>
    </source>
</evidence>
<dbReference type="PANTHER" id="PTHR46663">
    <property type="entry name" value="DIGUANYLATE CYCLASE DGCT-RELATED"/>
    <property type="match status" value="1"/>
</dbReference>
<sequence length="393" mass="42391">MKGMPRKLFPQDGQLPDDVLGELVDMMFTALAPVIVMGVTTVGMAVLFASLTEGLAFPALALCCSAIASARVGIILAYRRRRAAPPLSSADIRLWESRYAWASYAFAAVLGLLNLLALLEEEPLAHMLVVGLTFGYGAGLATRTAVRPAICTISLLLVVIPTVAGLLTNADDLGAQGAVVYLSQALLLTAFTIAGLETVAYLYRTTLQHLVTRRDLIRLARQDMLTGLPNRLLLQDRFEADIMELQRSGHLVALLVMDLDRFKAANDQFGHLAGDALLQAVAKRLRSTVAEQDTVARIGGDEFVVVQTGIRHDDEARALAHRIVRVLSAQYQIEQNKVQIGVSIGIAIAPRDGLELEKLASCADAALYIAKRQGGGRVMLWAEPQEGTMPVAV</sequence>
<dbReference type="SUPFAM" id="SSF55073">
    <property type="entry name" value="Nucleotide cyclase"/>
    <property type="match status" value="1"/>
</dbReference>
<organism evidence="3 6">
    <name type="scientific">Teichococcus wenyumeiae</name>
    <dbReference type="NCBI Taxonomy" id="2478470"/>
    <lineage>
        <taxon>Bacteria</taxon>
        <taxon>Pseudomonadati</taxon>
        <taxon>Pseudomonadota</taxon>
        <taxon>Alphaproteobacteria</taxon>
        <taxon>Acetobacterales</taxon>
        <taxon>Roseomonadaceae</taxon>
        <taxon>Roseomonas</taxon>
    </lineage>
</organism>
<dbReference type="GO" id="GO:0003824">
    <property type="term" value="F:catalytic activity"/>
    <property type="evidence" value="ECO:0007669"/>
    <property type="project" value="UniProtKB-ARBA"/>
</dbReference>
<feature type="transmembrane region" description="Helical" evidence="1">
    <location>
        <begin position="30"/>
        <end position="49"/>
    </location>
</feature>
<dbReference type="InParanoid" id="A0A3A9JX07"/>